<feature type="transmembrane region" description="Helical" evidence="9">
    <location>
        <begin position="964"/>
        <end position="989"/>
    </location>
</feature>
<dbReference type="InterPro" id="IPR002126">
    <property type="entry name" value="Cadherin-like_dom"/>
</dbReference>
<sequence>MHYATPQPGMRPPKLTSTIHSLPLAFRHTITLLLLIPVSKGFIARFEINEGVPVESHVGSLASHSHSPSGSLMYNKVPNPKDASRYFNVDKYSGRISVASDLDREVICPLPAHKPDDECILRFSVTCLRIAGRSVEAIADVVVTLRDVNDNGCYFVPSTEQTIRIRENADVDKTRIQLNSPLDPDSARLGHSIQWNQVRLEDSSATFHLHVVHSTAGGNMHSSYSVGFRQQDAQLFLGLLRPLDYESSKQHHLTIVAGDGLHECRLAVRVEVEDADDNLPIFEKAVYNVTVAENLPFNEKLITVKAHDADAGEFGRVFYSIDPYLTDPTNLEMFHVDRESGAIFRKSKPSYQDTLHYQLTIKASNNAQASTPPPATYSGGQPSFLTKVFITLEDVNDHEPLITIFSPTGSKKLTLTENLPSGRDVAILSVEDRDRGVNAVVECHLKSQSIRGALSLRPMTSEIESFNDSPKVATSRKYKLLATRSFDREQHPEIHFTIECWDGGKPIMRSIQKETIHIVDVNDCSPIFENETYHFRVNEDPGPSTAGVIRNSIQQEQIGQIKARDDDTETNAKLQYQFSSECPQSFLDLVKLDRDTGILHSTGGLDREKFASISCKVIVSDMGTPPLSSQTEVKIELLDMNDNAPQFDLQEYNFQVEENLRSGTLIGIVRAFDVDLGTNSKLEFSLEGVQATPWSKEADMERLFSSVRPNREKLSSQHLGLLRIEALPVRKHLSSGLPGRNSSLDEESGGIYEVRIYTAAPIDRESLVSLPAFGGGASSMNGSTETVILRFMLRAQDLGSPRLVSRVPINLRIADVNDNAPVFILPPADSVNVTEVRLSIREPIGFQFTKIFASDPDAAENASLIYRIRAGDPFDLFKLDPRSGELSVAKDYSSSGQYMGQYLLFLEAADRGSPRRSSEAQLLVHMDDSEPLGRVERDIFGFPIRSSGRGGNGVGGASSRSMNLYIIAAIIVASFIISSVLLVAICLVVRRARTTEQNGRGVGRYCEGRRDGGGLHNGSLFHEASIGNGYLKSVSLPLPQTKYATCDPLEEDLSEANFSYLTPQPSNGGFVYEEAMGFQPVPFCSSRGTTTATLLAEVSPTTATASPRPQVMTATATTGPDGIIRLSCLPPKQAHTLGRCNFLGQKKLTEDRLKGKRNSLTDRDSGNGDSLDVGSCVLTFPSSLDAPRSTTPCFQHFQNQHIHQHQFQPLPPAVAFAVSAEPQQHQHQQYMTTSSPKEAVEVVDANGNPLTSTFV</sequence>
<feature type="domain" description="Cadherin" evidence="10">
    <location>
        <begin position="46"/>
        <end position="159"/>
    </location>
</feature>
<dbReference type="PROSITE" id="PS00232">
    <property type="entry name" value="CADHERIN_1"/>
    <property type="match status" value="2"/>
</dbReference>
<evidence type="ECO:0000256" key="5">
    <source>
        <dbReference type="ARBA" id="ARBA00022989"/>
    </source>
</evidence>
<dbReference type="EMBL" id="JAKROA010000001">
    <property type="protein sequence ID" value="KAL5112584.1"/>
    <property type="molecule type" value="Genomic_DNA"/>
</dbReference>
<feature type="domain" description="Cadherin" evidence="10">
    <location>
        <begin position="529"/>
        <end position="647"/>
    </location>
</feature>
<evidence type="ECO:0000256" key="8">
    <source>
        <dbReference type="PROSITE-ProRule" id="PRU00043"/>
    </source>
</evidence>
<keyword evidence="7" id="KW-0325">Glycoprotein</keyword>
<proteinExistence type="predicted"/>
<feature type="domain" description="Cadherin" evidence="10">
    <location>
        <begin position="283"/>
        <end position="402"/>
    </location>
</feature>
<evidence type="ECO:0000256" key="1">
    <source>
        <dbReference type="ARBA" id="ARBA00004167"/>
    </source>
</evidence>
<keyword evidence="12" id="KW-1185">Reference proteome</keyword>
<name>A0ABR4QT20_9CEST</name>
<dbReference type="Gene3D" id="2.60.40.60">
    <property type="entry name" value="Cadherins"/>
    <property type="match status" value="7"/>
</dbReference>
<evidence type="ECO:0000256" key="4">
    <source>
        <dbReference type="ARBA" id="ARBA00022837"/>
    </source>
</evidence>
<keyword evidence="3" id="KW-0677">Repeat</keyword>
<dbReference type="InterPro" id="IPR050174">
    <property type="entry name" value="Protocadherin/Cadherin-CA"/>
</dbReference>
<protein>
    <submittedName>
        <fullName evidence="11">Protocadherin gamma-A3</fullName>
    </submittedName>
</protein>
<dbReference type="InterPro" id="IPR015919">
    <property type="entry name" value="Cadherin-like_sf"/>
</dbReference>
<feature type="domain" description="Cadherin" evidence="10">
    <location>
        <begin position="157"/>
        <end position="282"/>
    </location>
</feature>
<dbReference type="PRINTS" id="PR00205">
    <property type="entry name" value="CADHERIN"/>
</dbReference>
<dbReference type="SUPFAM" id="SSF49313">
    <property type="entry name" value="Cadherin-like"/>
    <property type="match status" value="6"/>
</dbReference>
<evidence type="ECO:0000313" key="11">
    <source>
        <dbReference type="EMBL" id="KAL5112584.1"/>
    </source>
</evidence>
<evidence type="ECO:0000256" key="6">
    <source>
        <dbReference type="ARBA" id="ARBA00023136"/>
    </source>
</evidence>
<evidence type="ECO:0000256" key="7">
    <source>
        <dbReference type="ARBA" id="ARBA00023180"/>
    </source>
</evidence>
<accession>A0ABR4QT20</accession>
<dbReference type="Pfam" id="PF00028">
    <property type="entry name" value="Cadherin"/>
    <property type="match status" value="3"/>
</dbReference>
<organism evidence="11 12">
    <name type="scientific">Taenia crassiceps</name>
    <dbReference type="NCBI Taxonomy" id="6207"/>
    <lineage>
        <taxon>Eukaryota</taxon>
        <taxon>Metazoa</taxon>
        <taxon>Spiralia</taxon>
        <taxon>Lophotrochozoa</taxon>
        <taxon>Platyhelminthes</taxon>
        <taxon>Cestoda</taxon>
        <taxon>Eucestoda</taxon>
        <taxon>Cyclophyllidea</taxon>
        <taxon>Taeniidae</taxon>
        <taxon>Taenia</taxon>
    </lineage>
</organism>
<dbReference type="InterPro" id="IPR020894">
    <property type="entry name" value="Cadherin_CS"/>
</dbReference>
<dbReference type="PANTHER" id="PTHR24028:SF146">
    <property type="entry name" value="CADHERIN 96CB, ISOFORM D-RELATED"/>
    <property type="match status" value="1"/>
</dbReference>
<dbReference type="PANTHER" id="PTHR24028">
    <property type="entry name" value="CADHERIN-87A"/>
    <property type="match status" value="1"/>
</dbReference>
<evidence type="ECO:0000256" key="3">
    <source>
        <dbReference type="ARBA" id="ARBA00022737"/>
    </source>
</evidence>
<dbReference type="Proteomes" id="UP001651158">
    <property type="component" value="Unassembled WGS sequence"/>
</dbReference>
<evidence type="ECO:0000256" key="2">
    <source>
        <dbReference type="ARBA" id="ARBA00022692"/>
    </source>
</evidence>
<comment type="subcellular location">
    <subcellularLocation>
        <location evidence="1">Membrane</location>
        <topology evidence="1">Single-pass membrane protein</topology>
    </subcellularLocation>
</comment>
<comment type="caution">
    <text evidence="11">The sequence shown here is derived from an EMBL/GenBank/DDBJ whole genome shotgun (WGS) entry which is preliminary data.</text>
</comment>
<feature type="domain" description="Cadherin" evidence="10">
    <location>
        <begin position="648"/>
        <end position="823"/>
    </location>
</feature>
<evidence type="ECO:0000256" key="9">
    <source>
        <dbReference type="SAM" id="Phobius"/>
    </source>
</evidence>
<keyword evidence="4 8" id="KW-0106">Calcium</keyword>
<keyword evidence="6 9" id="KW-0472">Membrane</keyword>
<dbReference type="CDD" id="cd11304">
    <property type="entry name" value="Cadherin_repeat"/>
    <property type="match status" value="6"/>
</dbReference>
<keyword evidence="2 9" id="KW-0812">Transmembrane</keyword>
<evidence type="ECO:0000313" key="12">
    <source>
        <dbReference type="Proteomes" id="UP001651158"/>
    </source>
</evidence>
<dbReference type="SMART" id="SM00112">
    <property type="entry name" value="CA"/>
    <property type="match status" value="7"/>
</dbReference>
<keyword evidence="5 9" id="KW-1133">Transmembrane helix</keyword>
<reference evidence="11 12" key="1">
    <citation type="journal article" date="2022" name="Front. Cell. Infect. Microbiol.">
        <title>The Genomes of Two Strains of Taenia crassiceps the Animal Model for the Study of Human Cysticercosis.</title>
        <authorList>
            <person name="Bobes R.J."/>
            <person name="Estrada K."/>
            <person name="Rios-Valencia D.G."/>
            <person name="Calderon-Gallegos A."/>
            <person name="de la Torre P."/>
            <person name="Carrero J.C."/>
            <person name="Sanchez-Flores A."/>
            <person name="Laclette J.P."/>
        </authorList>
    </citation>
    <scope>NUCLEOTIDE SEQUENCE [LARGE SCALE GENOMIC DNA]</scope>
    <source>
        <strain evidence="11">WFUcys</strain>
    </source>
</reference>
<dbReference type="PROSITE" id="PS50268">
    <property type="entry name" value="CADHERIN_2"/>
    <property type="match status" value="7"/>
</dbReference>
<gene>
    <name evidence="11" type="ORF">TcWFU_007762</name>
</gene>
<evidence type="ECO:0000259" key="10">
    <source>
        <dbReference type="PROSITE" id="PS50268"/>
    </source>
</evidence>
<feature type="domain" description="Cadherin" evidence="10">
    <location>
        <begin position="830"/>
        <end position="940"/>
    </location>
</feature>
<feature type="domain" description="Cadherin" evidence="10">
    <location>
        <begin position="407"/>
        <end position="528"/>
    </location>
</feature>